<dbReference type="PROSITE" id="PS50878">
    <property type="entry name" value="RT_POL"/>
    <property type="match status" value="1"/>
</dbReference>
<dbReference type="InterPro" id="IPR000477">
    <property type="entry name" value="RT_dom"/>
</dbReference>
<dbReference type="EMBL" id="JABANN010000659">
    <property type="protein sequence ID" value="KAF4655187.1"/>
    <property type="molecule type" value="Genomic_DNA"/>
</dbReference>
<protein>
    <recommendedName>
        <fullName evidence="1">Reverse transcriptase domain-containing protein</fullName>
    </recommendedName>
</protein>
<dbReference type="Gene3D" id="3.10.10.10">
    <property type="entry name" value="HIV Type 1 Reverse Transcriptase, subunit A, domain 1"/>
    <property type="match status" value="1"/>
</dbReference>
<dbReference type="PANTHER" id="PTHR33064">
    <property type="entry name" value="POL PROTEIN"/>
    <property type="match status" value="1"/>
</dbReference>
<accession>A0A7J6L168</accession>
<dbReference type="Gene3D" id="3.30.70.270">
    <property type="match status" value="1"/>
</dbReference>
<reference evidence="4 5" key="1">
    <citation type="submission" date="2020-04" db="EMBL/GenBank/DDBJ databases">
        <title>Perkinsus olseni comparative genomics.</title>
        <authorList>
            <person name="Bogema D.R."/>
        </authorList>
    </citation>
    <scope>NUCLEOTIDE SEQUENCE [LARGE SCALE GENOMIC DNA]</scope>
    <source>
        <strain evidence="2">ATCC PRA-179</strain>
        <strain evidence="3">ATCC PRA-31</strain>
    </source>
</reference>
<name>A0A7J6L168_PEROL</name>
<evidence type="ECO:0000313" key="3">
    <source>
        <dbReference type="EMBL" id="KAF4655187.1"/>
    </source>
</evidence>
<evidence type="ECO:0000313" key="2">
    <source>
        <dbReference type="EMBL" id="KAF4652922.1"/>
    </source>
</evidence>
<evidence type="ECO:0000259" key="1">
    <source>
        <dbReference type="PROSITE" id="PS50878"/>
    </source>
</evidence>
<evidence type="ECO:0000313" key="5">
    <source>
        <dbReference type="Proteomes" id="UP000572268"/>
    </source>
</evidence>
<comment type="caution">
    <text evidence="2">The sequence shown here is derived from an EMBL/GenBank/DDBJ whole genome shotgun (WGS) entry which is preliminary data.</text>
</comment>
<dbReference type="PANTHER" id="PTHR33064:SF37">
    <property type="entry name" value="RIBONUCLEASE H"/>
    <property type="match status" value="1"/>
</dbReference>
<dbReference type="InterPro" id="IPR043128">
    <property type="entry name" value="Rev_trsase/Diguanyl_cyclase"/>
</dbReference>
<feature type="domain" description="Reverse transcriptase" evidence="1">
    <location>
        <begin position="56"/>
        <end position="267"/>
    </location>
</feature>
<dbReference type="Proteomes" id="UP000570595">
    <property type="component" value="Unassembled WGS sequence"/>
</dbReference>
<gene>
    <name evidence="3" type="ORF">FOL46_008336</name>
    <name evidence="2" type="ORF">FOZ61_009326</name>
</gene>
<dbReference type="InterPro" id="IPR051320">
    <property type="entry name" value="Viral_Replic_Matur_Polypro"/>
</dbReference>
<dbReference type="InterPro" id="IPR043502">
    <property type="entry name" value="DNA/RNA_pol_sf"/>
</dbReference>
<organism evidence="2 4">
    <name type="scientific">Perkinsus olseni</name>
    <name type="common">Perkinsus atlanticus</name>
    <dbReference type="NCBI Taxonomy" id="32597"/>
    <lineage>
        <taxon>Eukaryota</taxon>
        <taxon>Sar</taxon>
        <taxon>Alveolata</taxon>
        <taxon>Perkinsozoa</taxon>
        <taxon>Perkinsea</taxon>
        <taxon>Perkinsida</taxon>
        <taxon>Perkinsidae</taxon>
        <taxon>Perkinsus</taxon>
    </lineage>
</organism>
<evidence type="ECO:0000313" key="4">
    <source>
        <dbReference type="Proteomes" id="UP000570595"/>
    </source>
</evidence>
<dbReference type="SUPFAM" id="SSF56672">
    <property type="entry name" value="DNA/RNA polymerases"/>
    <property type="match status" value="1"/>
</dbReference>
<dbReference type="Proteomes" id="UP000572268">
    <property type="component" value="Unassembled WGS sequence"/>
</dbReference>
<dbReference type="AlphaFoldDB" id="A0A7J6L168"/>
<dbReference type="OrthoDB" id="9950135at2759"/>
<dbReference type="Pfam" id="PF00078">
    <property type="entry name" value="RVT_1"/>
    <property type="match status" value="1"/>
</dbReference>
<proteinExistence type="predicted"/>
<sequence length="465" mass="52408">MIDERLKGWSFPKVTVQLNPGAVRCCPKRPYVCRKREMQAMELMVNNLERDGIVTRLSRAAVDHRQVWISPAFAVPKATVDEVAEPLTAENVDRAYRLVVDERCINESVKDLLPSWGTYMRSIDECLAELPASDVWYAGLDVGQAFFNLEYDESCSHLFGFAYYDFAGTVQYALFRFMTMGFKLSSFFWAYAIHSLLATAIPEAYCTDSPTHILTFVDDILAWSRFIDECVHLKSLLVYILEKVNAKAPIAKRKGPAREIDYVGLTLVQAGYRISDATLEILRTNLKTKHLTLRGLRTKLGLLQFCRSLSRPERNRAEKTLSQLTAPFTSLVGSMVAAKSKKTARLPWTADLEASWKAIGDNMGNAFVPFHSQMDNWDGMQLVLMSDASPEAGAACLWRLPREKFATNPKRTSADWLSDNAQLIGVWTHKLSTYEKAHDIADLVVRYMPRAGSLASAYPILPQLP</sequence>
<dbReference type="EMBL" id="JABAHT010000672">
    <property type="protein sequence ID" value="KAF4652922.1"/>
    <property type="molecule type" value="Genomic_DNA"/>
</dbReference>